<evidence type="ECO:0000313" key="2">
    <source>
        <dbReference type="Proteomes" id="UP000003172"/>
    </source>
</evidence>
<evidence type="ECO:0000313" key="1">
    <source>
        <dbReference type="EMBL" id="CCH99391.1"/>
    </source>
</evidence>
<gene>
    <name evidence="1" type="ORF">MICAB_6190003</name>
</gene>
<dbReference type="HOGENOM" id="CLU_2569959_0_0_3"/>
<name>I4FUR6_MICAE</name>
<accession>I4FUR6</accession>
<dbReference type="AlphaFoldDB" id="I4FUR6"/>
<dbReference type="Proteomes" id="UP000003172">
    <property type="component" value="Unassembled WGS sequence"/>
</dbReference>
<organism evidence="1 2">
    <name type="scientific">Microcystis aeruginosa PCC 9717</name>
    <dbReference type="NCBI Taxonomy" id="1160286"/>
    <lineage>
        <taxon>Bacteria</taxon>
        <taxon>Bacillati</taxon>
        <taxon>Cyanobacteriota</taxon>
        <taxon>Cyanophyceae</taxon>
        <taxon>Oscillatoriophycideae</taxon>
        <taxon>Chroococcales</taxon>
        <taxon>Microcystaceae</taxon>
        <taxon>Microcystis</taxon>
    </lineage>
</organism>
<dbReference type="EMBL" id="CAII01000578">
    <property type="protein sequence ID" value="CCH99391.1"/>
    <property type="molecule type" value="Genomic_DNA"/>
</dbReference>
<protein>
    <submittedName>
        <fullName evidence="1">Uncharacterized protein</fullName>
    </submittedName>
</protein>
<comment type="caution">
    <text evidence="1">The sequence shown here is derived from an EMBL/GenBank/DDBJ whole genome shotgun (WGS) entry which is preliminary data.</text>
</comment>
<reference evidence="1 2" key="1">
    <citation type="submission" date="2012-04" db="EMBL/GenBank/DDBJ databases">
        <authorList>
            <person name="Genoscope - CEA"/>
        </authorList>
    </citation>
    <scope>NUCLEOTIDE SEQUENCE [LARGE SCALE GENOMIC DNA]</scope>
    <source>
        <strain evidence="1 2">9717</strain>
    </source>
</reference>
<sequence>MSTLGSPCSQSLARLSFDLSTFRPFLGKVGKWVILSSYLDFTACIEQFSPHPAPSEDGVLIETDAFYSTAIGTGGDKIENSRP</sequence>
<proteinExistence type="predicted"/>